<dbReference type="GO" id="GO:0042742">
    <property type="term" value="P:defense response to bacterium"/>
    <property type="evidence" value="ECO:0007669"/>
    <property type="project" value="InterPro"/>
</dbReference>
<feature type="region of interest" description="Disordered" evidence="2">
    <location>
        <begin position="143"/>
        <end position="174"/>
    </location>
</feature>
<dbReference type="SUPFAM" id="SSF50685">
    <property type="entry name" value="Barwin-like endoglucanases"/>
    <property type="match status" value="1"/>
</dbReference>
<dbReference type="InterPro" id="IPR008979">
    <property type="entry name" value="Galactose-bd-like_sf"/>
</dbReference>
<organism evidence="5 6">
    <name type="scientific">Piromyces finnis</name>
    <dbReference type="NCBI Taxonomy" id="1754191"/>
    <lineage>
        <taxon>Eukaryota</taxon>
        <taxon>Fungi</taxon>
        <taxon>Fungi incertae sedis</taxon>
        <taxon>Chytridiomycota</taxon>
        <taxon>Chytridiomycota incertae sedis</taxon>
        <taxon>Neocallimastigomycetes</taxon>
        <taxon>Neocallimastigales</taxon>
        <taxon>Neocallimastigaceae</taxon>
        <taxon>Piromyces</taxon>
    </lineage>
</organism>
<evidence type="ECO:0000256" key="1">
    <source>
        <dbReference type="ARBA" id="ARBA00022729"/>
    </source>
</evidence>
<keyword evidence="6" id="KW-1185">Reference proteome</keyword>
<dbReference type="Pfam" id="PF00967">
    <property type="entry name" value="Barwin"/>
    <property type="match status" value="1"/>
</dbReference>
<evidence type="ECO:0000259" key="4">
    <source>
        <dbReference type="PROSITE" id="PS51175"/>
    </source>
</evidence>
<gene>
    <name evidence="5" type="ORF">BCR36DRAFT_582047</name>
</gene>
<dbReference type="CDD" id="cd22191">
    <property type="entry name" value="DPBB_RlpA_EXP_N-like"/>
    <property type="match status" value="1"/>
</dbReference>
<protein>
    <recommendedName>
        <fullName evidence="4">CBM6 domain-containing protein</fullName>
    </recommendedName>
</protein>
<dbReference type="InterPro" id="IPR036908">
    <property type="entry name" value="RlpA-like_sf"/>
</dbReference>
<dbReference type="PROSITE" id="PS51175">
    <property type="entry name" value="CBM6"/>
    <property type="match status" value="1"/>
</dbReference>
<dbReference type="SUPFAM" id="SSF49785">
    <property type="entry name" value="Galactose-binding domain-like"/>
    <property type="match status" value="1"/>
</dbReference>
<dbReference type="PANTHER" id="PTHR31836:SF28">
    <property type="entry name" value="SRCR DOMAIN-CONTAINING PROTEIN-RELATED"/>
    <property type="match status" value="1"/>
</dbReference>
<dbReference type="STRING" id="1754191.A0A1Y1VDT5"/>
<comment type="caution">
    <text evidence="5">The sequence shown here is derived from an EMBL/GenBank/DDBJ whole genome shotgun (WGS) entry which is preliminary data.</text>
</comment>
<evidence type="ECO:0000256" key="2">
    <source>
        <dbReference type="SAM" id="MobiDB-lite"/>
    </source>
</evidence>
<dbReference type="GO" id="GO:0050832">
    <property type="term" value="P:defense response to fungus"/>
    <property type="evidence" value="ECO:0007669"/>
    <property type="project" value="InterPro"/>
</dbReference>
<feature type="chain" id="PRO_5012259951" description="CBM6 domain-containing protein" evidence="3">
    <location>
        <begin position="21"/>
        <end position="304"/>
    </location>
</feature>
<dbReference type="OrthoDB" id="2136072at2759"/>
<dbReference type="AlphaFoldDB" id="A0A1Y1VDT5"/>
<feature type="compositionally biased region" description="Low complexity" evidence="2">
    <location>
        <begin position="148"/>
        <end position="173"/>
    </location>
</feature>
<accession>A0A1Y1VDT5</accession>
<dbReference type="InterPro" id="IPR005084">
    <property type="entry name" value="CBM6"/>
</dbReference>
<feature type="signal peptide" evidence="3">
    <location>
        <begin position="1"/>
        <end position="20"/>
    </location>
</feature>
<evidence type="ECO:0000313" key="5">
    <source>
        <dbReference type="EMBL" id="ORX53784.1"/>
    </source>
</evidence>
<reference evidence="5 6" key="1">
    <citation type="submission" date="2016-08" db="EMBL/GenBank/DDBJ databases">
        <title>Genomes of anaerobic fungi encode conserved fungal cellulosomes for biomass hydrolysis.</title>
        <authorList>
            <consortium name="DOE Joint Genome Institute"/>
            <person name="Haitjema C.H."/>
            <person name="Gilmore S.P."/>
            <person name="Henske J.K."/>
            <person name="Solomon K.V."/>
            <person name="De Groot R."/>
            <person name="Kuo A."/>
            <person name="Mondo S.J."/>
            <person name="Salamov A.A."/>
            <person name="Labutti K."/>
            <person name="Zhao Z."/>
            <person name="Chiniquy J."/>
            <person name="Barry K."/>
            <person name="Brewer H.M."/>
            <person name="Purvine S.O."/>
            <person name="Wright A.T."/>
            <person name="Boxma B."/>
            <person name="Van Alen T."/>
            <person name="Hackstein J.H."/>
            <person name="Baker S.E."/>
            <person name="Grigoriev I.V."/>
            <person name="O'Malley M.A."/>
        </authorList>
    </citation>
    <scope>NUCLEOTIDE SEQUENCE [LARGE SCALE GENOMIC DNA]</scope>
    <source>
        <strain evidence="6">finn</strain>
    </source>
</reference>
<dbReference type="InterPro" id="IPR051477">
    <property type="entry name" value="Expansin_CellWall"/>
</dbReference>
<evidence type="ECO:0000313" key="6">
    <source>
        <dbReference type="Proteomes" id="UP000193719"/>
    </source>
</evidence>
<sequence>MKFSNLFTLSALALFSMAKADYYKASRVTYYGGPNDGNSERDPFCQDYASNVPSSVSGISYYVAISKDDLTKSNAKSYCGKTIKLSNAETGRTLSAIVVDKCGSCSGGNIDLSVKAFEYLSANHKEKGVLKQVSWCIVDGPSKYKCPSSSSSSSKKTTTTKKTSSSSSSSSTSVRKTGGVYIELEKGSRYGYCSIGKSIKYYSGNGYIQFKNASHGSQRTRVDAYVNVSKAGLYNLKIKYNNPNSSKVTNRIVVNNNYYSINFSKTGSEWQKVSLKGVPFKAGSNLVEVRATDGYMSFDYVYIE</sequence>
<dbReference type="InterPro" id="IPR001153">
    <property type="entry name" value="Barwin_dom"/>
</dbReference>
<name>A0A1Y1VDT5_9FUNG</name>
<feature type="domain" description="CBM6" evidence="4">
    <location>
        <begin position="180"/>
        <end position="304"/>
    </location>
</feature>
<evidence type="ECO:0000256" key="3">
    <source>
        <dbReference type="SAM" id="SignalP"/>
    </source>
</evidence>
<dbReference type="Gene3D" id="2.60.120.260">
    <property type="entry name" value="Galactose-binding domain-like"/>
    <property type="match status" value="1"/>
</dbReference>
<proteinExistence type="predicted"/>
<keyword evidence="1 3" id="KW-0732">Signal</keyword>
<dbReference type="PANTHER" id="PTHR31836">
    <property type="match status" value="1"/>
</dbReference>
<dbReference type="Pfam" id="PF16990">
    <property type="entry name" value="CBM_35"/>
    <property type="match status" value="1"/>
</dbReference>
<dbReference type="EMBL" id="MCFH01000012">
    <property type="protein sequence ID" value="ORX53784.1"/>
    <property type="molecule type" value="Genomic_DNA"/>
</dbReference>
<dbReference type="GO" id="GO:0030246">
    <property type="term" value="F:carbohydrate binding"/>
    <property type="evidence" value="ECO:0007669"/>
    <property type="project" value="InterPro"/>
</dbReference>
<dbReference type="Gene3D" id="2.40.40.10">
    <property type="entry name" value="RlpA-like domain"/>
    <property type="match status" value="1"/>
</dbReference>
<reference evidence="5 6" key="2">
    <citation type="submission" date="2016-08" db="EMBL/GenBank/DDBJ databases">
        <title>Pervasive Adenine N6-methylation of Active Genes in Fungi.</title>
        <authorList>
            <consortium name="DOE Joint Genome Institute"/>
            <person name="Mondo S.J."/>
            <person name="Dannebaum R.O."/>
            <person name="Kuo R.C."/>
            <person name="Labutti K."/>
            <person name="Haridas S."/>
            <person name="Kuo A."/>
            <person name="Salamov A."/>
            <person name="Ahrendt S.R."/>
            <person name="Lipzen A."/>
            <person name="Sullivan W."/>
            <person name="Andreopoulos W.B."/>
            <person name="Clum A."/>
            <person name="Lindquist E."/>
            <person name="Daum C."/>
            <person name="Ramamoorthy G.K."/>
            <person name="Gryganskyi A."/>
            <person name="Culley D."/>
            <person name="Magnuson J.K."/>
            <person name="James T.Y."/>
            <person name="O'Malley M.A."/>
            <person name="Stajich J.E."/>
            <person name="Spatafora J.W."/>
            <person name="Visel A."/>
            <person name="Grigoriev I.V."/>
        </authorList>
    </citation>
    <scope>NUCLEOTIDE SEQUENCE [LARGE SCALE GENOMIC DNA]</scope>
    <source>
        <strain evidence="6">finn</strain>
    </source>
</reference>
<dbReference type="Proteomes" id="UP000193719">
    <property type="component" value="Unassembled WGS sequence"/>
</dbReference>